<dbReference type="PROSITE" id="PS50125">
    <property type="entry name" value="GUANYLATE_CYCLASE_2"/>
    <property type="match status" value="1"/>
</dbReference>
<comment type="subcellular location">
    <subcellularLocation>
        <location evidence="2">Membrane</location>
        <topology evidence="2">Single-pass type I membrane protein</topology>
    </subcellularLocation>
</comment>
<keyword evidence="11 13" id="KW-0456">Lyase</keyword>
<evidence type="ECO:0000256" key="14">
    <source>
        <dbReference type="RuleBase" id="RU003431"/>
    </source>
</evidence>
<evidence type="ECO:0000313" key="19">
    <source>
        <dbReference type="EMBL" id="KAK7023426.1"/>
    </source>
</evidence>
<feature type="transmembrane region" description="Helical" evidence="16">
    <location>
        <begin position="682"/>
        <end position="702"/>
    </location>
</feature>
<evidence type="ECO:0000256" key="2">
    <source>
        <dbReference type="ARBA" id="ARBA00004479"/>
    </source>
</evidence>
<dbReference type="Gene3D" id="3.40.50.2300">
    <property type="match status" value="3"/>
</dbReference>
<feature type="region of interest" description="Disordered" evidence="15">
    <location>
        <begin position="1"/>
        <end position="31"/>
    </location>
</feature>
<dbReference type="GO" id="GO:0004383">
    <property type="term" value="F:guanylate cyclase activity"/>
    <property type="evidence" value="ECO:0007669"/>
    <property type="project" value="UniProtKB-EC"/>
</dbReference>
<dbReference type="PANTHER" id="PTHR11920">
    <property type="entry name" value="GUANYLYL CYCLASE"/>
    <property type="match status" value="1"/>
</dbReference>
<dbReference type="InterPro" id="IPR011009">
    <property type="entry name" value="Kinase-like_dom_sf"/>
</dbReference>
<name>A0AAN8ZPC0_HALRR</name>
<dbReference type="InterPro" id="IPR001054">
    <property type="entry name" value="A/G_cyclase"/>
</dbReference>
<dbReference type="FunFam" id="3.30.70.1230:FF:000019">
    <property type="entry name" value="Guanylate cyclase"/>
    <property type="match status" value="1"/>
</dbReference>
<dbReference type="Pfam" id="PF00211">
    <property type="entry name" value="Guanylate_cyc"/>
    <property type="match status" value="1"/>
</dbReference>
<dbReference type="Proteomes" id="UP001381693">
    <property type="component" value="Unassembled WGS sequence"/>
</dbReference>
<feature type="compositionally biased region" description="Low complexity" evidence="15">
    <location>
        <begin position="57"/>
        <end position="68"/>
    </location>
</feature>
<dbReference type="Gene3D" id="1.10.510.10">
    <property type="entry name" value="Transferase(Phosphotransferase) domain 1"/>
    <property type="match status" value="1"/>
</dbReference>
<keyword evidence="10" id="KW-0325">Glycoprotein</keyword>
<evidence type="ECO:0000256" key="15">
    <source>
        <dbReference type="SAM" id="MobiDB-lite"/>
    </source>
</evidence>
<comment type="similarity">
    <text evidence="13">Belongs to the adenylyl cyclase class-4/guanylyl cyclase family.</text>
</comment>
<dbReference type="Gene3D" id="3.30.70.1230">
    <property type="entry name" value="Nucleotide cyclase"/>
    <property type="match status" value="1"/>
</dbReference>
<keyword evidence="9" id="KW-0675">Receptor</keyword>
<dbReference type="InterPro" id="IPR029787">
    <property type="entry name" value="Nucleotide_cyclase"/>
</dbReference>
<evidence type="ECO:0000256" key="13">
    <source>
        <dbReference type="RuleBase" id="RU000405"/>
    </source>
</evidence>
<dbReference type="GO" id="GO:0035556">
    <property type="term" value="P:intracellular signal transduction"/>
    <property type="evidence" value="ECO:0007669"/>
    <property type="project" value="InterPro"/>
</dbReference>
<reference evidence="19 20" key="1">
    <citation type="submission" date="2023-11" db="EMBL/GenBank/DDBJ databases">
        <title>Halocaridina rubra genome assembly.</title>
        <authorList>
            <person name="Smith C."/>
        </authorList>
    </citation>
    <scope>NUCLEOTIDE SEQUENCE [LARGE SCALE GENOMIC DNA]</scope>
    <source>
        <strain evidence="19">EP-1</strain>
        <tissue evidence="19">Whole</tissue>
    </source>
</reference>
<keyword evidence="5" id="KW-0732">Signal</keyword>
<dbReference type="InterPro" id="IPR001828">
    <property type="entry name" value="ANF_lig-bd_rcpt"/>
</dbReference>
<evidence type="ECO:0000256" key="1">
    <source>
        <dbReference type="ARBA" id="ARBA00001436"/>
    </source>
</evidence>
<protein>
    <recommendedName>
        <fullName evidence="3 14">Guanylate cyclase</fullName>
        <ecNumber evidence="3 14">4.6.1.2</ecNumber>
    </recommendedName>
</protein>
<keyword evidence="4 16" id="KW-0812">Transmembrane</keyword>
<evidence type="ECO:0000259" key="18">
    <source>
        <dbReference type="PROSITE" id="PS50125"/>
    </source>
</evidence>
<accession>A0AAN8ZPC0</accession>
<feature type="region of interest" description="Disordered" evidence="15">
    <location>
        <begin position="52"/>
        <end position="80"/>
    </location>
</feature>
<evidence type="ECO:0000313" key="20">
    <source>
        <dbReference type="Proteomes" id="UP001381693"/>
    </source>
</evidence>
<dbReference type="SMART" id="SM00044">
    <property type="entry name" value="CYCc"/>
    <property type="match status" value="1"/>
</dbReference>
<feature type="domain" description="Guanylate cyclase" evidence="18">
    <location>
        <begin position="1088"/>
        <end position="1219"/>
    </location>
</feature>
<dbReference type="GO" id="GO:0004672">
    <property type="term" value="F:protein kinase activity"/>
    <property type="evidence" value="ECO:0007669"/>
    <property type="project" value="InterPro"/>
</dbReference>
<dbReference type="PANTHER" id="PTHR11920:SF474">
    <property type="entry name" value="RECEPTOR-TYPE GUANYLATE CYCLASE GYC76C"/>
    <property type="match status" value="1"/>
</dbReference>
<dbReference type="Pfam" id="PF07714">
    <property type="entry name" value="PK_Tyr_Ser-Thr"/>
    <property type="match status" value="1"/>
</dbReference>
<keyword evidence="8 16" id="KW-0472">Membrane</keyword>
<keyword evidence="7 16" id="KW-1133">Transmembrane helix</keyword>
<dbReference type="Pfam" id="PF01094">
    <property type="entry name" value="ANF_receptor"/>
    <property type="match status" value="1"/>
</dbReference>
<comment type="catalytic activity">
    <reaction evidence="1 14">
        <text>GTP = 3',5'-cyclic GMP + diphosphate</text>
        <dbReference type="Rhea" id="RHEA:13665"/>
        <dbReference type="ChEBI" id="CHEBI:33019"/>
        <dbReference type="ChEBI" id="CHEBI:37565"/>
        <dbReference type="ChEBI" id="CHEBI:57746"/>
        <dbReference type="EC" id="4.6.1.2"/>
    </reaction>
</comment>
<dbReference type="InterPro" id="IPR000719">
    <property type="entry name" value="Prot_kinase_dom"/>
</dbReference>
<dbReference type="SUPFAM" id="SSF53822">
    <property type="entry name" value="Periplasmic binding protein-like I"/>
    <property type="match status" value="1"/>
</dbReference>
<comment type="caution">
    <text evidence="19">The sequence shown here is derived from an EMBL/GenBank/DDBJ whole genome shotgun (WGS) entry which is preliminary data.</text>
</comment>
<proteinExistence type="inferred from homology"/>
<dbReference type="EC" id="4.6.1.2" evidence="3 14"/>
<dbReference type="GO" id="GO:0004016">
    <property type="term" value="F:adenylate cyclase activity"/>
    <property type="evidence" value="ECO:0007669"/>
    <property type="project" value="TreeGrafter"/>
</dbReference>
<keyword evidence="12 14" id="KW-0141">cGMP biosynthesis</keyword>
<evidence type="ECO:0000256" key="4">
    <source>
        <dbReference type="ARBA" id="ARBA00022692"/>
    </source>
</evidence>
<dbReference type="InterPro" id="IPR028082">
    <property type="entry name" value="Peripla_BP_I"/>
</dbReference>
<dbReference type="GO" id="GO:0001653">
    <property type="term" value="F:peptide receptor activity"/>
    <property type="evidence" value="ECO:0007669"/>
    <property type="project" value="TreeGrafter"/>
</dbReference>
<gene>
    <name evidence="19" type="ORF">SK128_027218</name>
</gene>
<evidence type="ECO:0000256" key="7">
    <source>
        <dbReference type="ARBA" id="ARBA00022989"/>
    </source>
</evidence>
<dbReference type="GO" id="GO:0005524">
    <property type="term" value="F:ATP binding"/>
    <property type="evidence" value="ECO:0007669"/>
    <property type="project" value="InterPro"/>
</dbReference>
<evidence type="ECO:0000256" key="16">
    <source>
        <dbReference type="SAM" id="Phobius"/>
    </source>
</evidence>
<organism evidence="19 20">
    <name type="scientific">Halocaridina rubra</name>
    <name type="common">Hawaiian red shrimp</name>
    <dbReference type="NCBI Taxonomy" id="373956"/>
    <lineage>
        <taxon>Eukaryota</taxon>
        <taxon>Metazoa</taxon>
        <taxon>Ecdysozoa</taxon>
        <taxon>Arthropoda</taxon>
        <taxon>Crustacea</taxon>
        <taxon>Multicrustacea</taxon>
        <taxon>Malacostraca</taxon>
        <taxon>Eumalacostraca</taxon>
        <taxon>Eucarida</taxon>
        <taxon>Decapoda</taxon>
        <taxon>Pleocyemata</taxon>
        <taxon>Caridea</taxon>
        <taxon>Atyoidea</taxon>
        <taxon>Atyidae</taxon>
        <taxon>Halocaridina</taxon>
    </lineage>
</organism>
<feature type="compositionally biased region" description="Basic and acidic residues" evidence="15">
    <location>
        <begin position="71"/>
        <end position="80"/>
    </location>
</feature>
<feature type="compositionally biased region" description="Polar residues" evidence="15">
    <location>
        <begin position="16"/>
        <end position="31"/>
    </location>
</feature>
<evidence type="ECO:0000256" key="5">
    <source>
        <dbReference type="ARBA" id="ARBA00022729"/>
    </source>
</evidence>
<keyword evidence="20" id="KW-1185">Reference proteome</keyword>
<dbReference type="PROSITE" id="PS50011">
    <property type="entry name" value="PROTEIN_KINASE_DOM"/>
    <property type="match status" value="1"/>
</dbReference>
<dbReference type="InterPro" id="IPR018297">
    <property type="entry name" value="A/G_cyclase_CS"/>
</dbReference>
<evidence type="ECO:0000256" key="12">
    <source>
        <dbReference type="ARBA" id="ARBA00023293"/>
    </source>
</evidence>
<evidence type="ECO:0000256" key="8">
    <source>
        <dbReference type="ARBA" id="ARBA00023136"/>
    </source>
</evidence>
<dbReference type="InterPro" id="IPR050401">
    <property type="entry name" value="Cyclic_nucleotide_synthase"/>
</dbReference>
<dbReference type="SUPFAM" id="SSF56112">
    <property type="entry name" value="Protein kinase-like (PK-like)"/>
    <property type="match status" value="1"/>
</dbReference>
<dbReference type="CDD" id="cd07302">
    <property type="entry name" value="CHD"/>
    <property type="match status" value="1"/>
</dbReference>
<dbReference type="SUPFAM" id="SSF55073">
    <property type="entry name" value="Nucleotide cyclase"/>
    <property type="match status" value="1"/>
</dbReference>
<dbReference type="EMBL" id="JAXCGZ010022817">
    <property type="protein sequence ID" value="KAK7023426.1"/>
    <property type="molecule type" value="Genomic_DNA"/>
</dbReference>
<evidence type="ECO:0000259" key="17">
    <source>
        <dbReference type="PROSITE" id="PS50011"/>
    </source>
</evidence>
<dbReference type="InterPro" id="IPR001245">
    <property type="entry name" value="Ser-Thr/Tyr_kinase_cat_dom"/>
</dbReference>
<feature type="domain" description="Protein kinase" evidence="17">
    <location>
        <begin position="723"/>
        <end position="1015"/>
    </location>
</feature>
<evidence type="ECO:0000256" key="9">
    <source>
        <dbReference type="ARBA" id="ARBA00023170"/>
    </source>
</evidence>
<dbReference type="GO" id="GO:0007168">
    <property type="term" value="P:receptor guanylyl cyclase signaling pathway"/>
    <property type="evidence" value="ECO:0007669"/>
    <property type="project" value="TreeGrafter"/>
</dbReference>
<evidence type="ECO:0000256" key="10">
    <source>
        <dbReference type="ARBA" id="ARBA00023180"/>
    </source>
</evidence>
<evidence type="ECO:0000256" key="11">
    <source>
        <dbReference type="ARBA" id="ARBA00023239"/>
    </source>
</evidence>
<dbReference type="PROSITE" id="PS00452">
    <property type="entry name" value="GUANYLATE_CYCLASE_1"/>
    <property type="match status" value="1"/>
</dbReference>
<evidence type="ECO:0000256" key="6">
    <source>
        <dbReference type="ARBA" id="ARBA00022741"/>
    </source>
</evidence>
<keyword evidence="6" id="KW-0547">Nucleotide-binding</keyword>
<evidence type="ECO:0000256" key="3">
    <source>
        <dbReference type="ARBA" id="ARBA00012202"/>
    </source>
</evidence>
<dbReference type="GO" id="GO:0005886">
    <property type="term" value="C:plasma membrane"/>
    <property type="evidence" value="ECO:0007669"/>
    <property type="project" value="TreeGrafter"/>
</dbReference>
<sequence>MQRPGSLRRMFWSWDSGGTTTNSNRPCDNQDSNYIRSHNVKNRPSAQQSCFLGTLDSSSEPSANSTSSPNRHSEKTIDKEGKNIFKNKSSLRPITNNQSVHNNCLNHCTKASLSSENEKFLSLSIKSSRLSHRHFSKWIILALFFISSPNWRLAVAQEENITFNPPLKSNSSVAYTIMPREPLATDSSRNGDELVGPNVYLTEEYWNVDFRSKSPNCQREVDRWPRYEDDNSSSIFVGFLPTQKGGASERLGLKIPGAFTYAVHVANYEKRILPQNYILRYGVYDTFGSESVGSSLLVDLLCQNVSAIFGPEHTCYVEGTMAEGKNLPMISYSCSDERASKLNTFARTNPSEINIIKATVATLAHNEWKKFSIIYTEDHYTMVKTLKLEAEKRNMTINHERKFQSDQLPVIFRETKTSTRIYVYIGHRSYVKELLTVMAMTGIFKTNTENKEYLLLFVDREEYRPNDWTTYIWDVMTLKDMDGKKQCLEHDLMAYDRAFMVVTNRFPEAVSLEDRVLEFNSKQPLCLFRHENHSRDRPIKDAVHAPYLPSAYLYDSVILYAEAVRDLYNAHNGTLSVEEVARNGSMIKDHLRNKKFRSVLGYDITMDVNASSEGKYSIYYFNKCDLDNQTYNCSKCLTKISDYYSGNASLMETAPKVNILDEPICKYDNAACLRVGMEYQRAIAWMMGGCFVFLTFVSTILYRNWRYEREIMGLQWRIAIEDLVMTNHAAAGSRQSLVSAVSYDLHGQWSQHTANYKGTIVCLKAIVISQKKPELSRKTMKEMRIMREMKQDNVCGFVGAFTEPGIVTLVTEYCTRGSLLDILAMEDIKLDRLFISSLIHDLLRGMIFLHQNFGSHGNLKSSNCVVNGRWVLQVTDYGLHDLQYEILSALEKEDSAQFDRRMLWRAPELLRAGIEAKGTKEGDVYSFAIIFHEVIGRMGPYGTYETNPDNASEIITKLKAGSTATGTPYRPCLLDLSDMPFGSDEAVRGAMEAAWEENPEDRPTFKALKLKLKNMKDKTRKGNIMDHMVHMMEQYSKNLEELVDKRTLALRDEERKTKDLLHRMLPPTVAASLTRGVTVPPKGYDAVTIYFSDIVGFTSLSAESTPIEVVRFLNDLYTIFDNIICWYDVYKVETIGDAYMVVSGLPKPNNGRHAGQIASMALELLHEVKNNFSIRHRPEMKLQLRIGLHTGPVMAGVVGLTMPRYCLFGDTVNTASRMESNGVPLRIHISQECKRALDELGGYVIEERGLVTMKGKGEVLTFWLNSALPSAIQRKKECMEPTQPLLLQPNDYEMEMRRRSPRLSSIGGRTASFPR</sequence>